<protein>
    <submittedName>
        <fullName evidence="1">DUF3231 family protein</fullName>
    </submittedName>
</protein>
<gene>
    <name evidence="1" type="ORF">ACFSUO_01395</name>
</gene>
<dbReference type="Proteomes" id="UP001597502">
    <property type="component" value="Unassembled WGS sequence"/>
</dbReference>
<reference evidence="2" key="1">
    <citation type="journal article" date="2019" name="Int. J. Syst. Evol. Microbiol.">
        <title>The Global Catalogue of Microorganisms (GCM) 10K type strain sequencing project: providing services to taxonomists for standard genome sequencing and annotation.</title>
        <authorList>
            <consortium name="The Broad Institute Genomics Platform"/>
            <consortium name="The Broad Institute Genome Sequencing Center for Infectious Disease"/>
            <person name="Wu L."/>
            <person name="Ma J."/>
        </authorList>
    </citation>
    <scope>NUCLEOTIDE SEQUENCE [LARGE SCALE GENOMIC DNA]</scope>
    <source>
        <strain evidence="2">TISTR 1535</strain>
    </source>
</reference>
<accession>A0ABW5V1H7</accession>
<sequence>MKYLNLNISTNVLGKSLMMGFAQTASSQKLRNYFKNGWQLADKQIKQYGSILASDNIPSPMLMDPHITDSKVPAFSDKLMAYHVLLANQLGMENLGVAMSRTLRHDIHAKYAKFIGEIGLFANKGQEMMIQQGWFEEPPLAYDRKKAVKNPLQ</sequence>
<evidence type="ECO:0000313" key="1">
    <source>
        <dbReference type="EMBL" id="MFD2759641.1"/>
    </source>
</evidence>
<proteinExistence type="predicted"/>
<evidence type="ECO:0000313" key="2">
    <source>
        <dbReference type="Proteomes" id="UP001597502"/>
    </source>
</evidence>
<organism evidence="1 2">
    <name type="scientific">Lentibacillus juripiscarius</name>
    <dbReference type="NCBI Taxonomy" id="257446"/>
    <lineage>
        <taxon>Bacteria</taxon>
        <taxon>Bacillati</taxon>
        <taxon>Bacillota</taxon>
        <taxon>Bacilli</taxon>
        <taxon>Bacillales</taxon>
        <taxon>Bacillaceae</taxon>
        <taxon>Lentibacillus</taxon>
    </lineage>
</organism>
<dbReference type="Gene3D" id="1.20.1260.10">
    <property type="match status" value="1"/>
</dbReference>
<name>A0ABW5V1H7_9BACI</name>
<dbReference type="RefSeq" id="WP_382390324.1">
    <property type="nucleotide sequence ID" value="NZ_JBHUNA010000003.1"/>
</dbReference>
<dbReference type="EMBL" id="JBHUNA010000003">
    <property type="protein sequence ID" value="MFD2759641.1"/>
    <property type="molecule type" value="Genomic_DNA"/>
</dbReference>
<comment type="caution">
    <text evidence="1">The sequence shown here is derived from an EMBL/GenBank/DDBJ whole genome shotgun (WGS) entry which is preliminary data.</text>
</comment>
<dbReference type="InterPro" id="IPR012347">
    <property type="entry name" value="Ferritin-like"/>
</dbReference>
<keyword evidence="2" id="KW-1185">Reference proteome</keyword>
<dbReference type="Pfam" id="PF11553">
    <property type="entry name" value="DUF3231"/>
    <property type="match status" value="1"/>
</dbReference>
<dbReference type="InterPro" id="IPR021617">
    <property type="entry name" value="DUF3231"/>
</dbReference>